<dbReference type="Gene3D" id="3.80.10.10">
    <property type="entry name" value="Ribonuclease Inhibitor"/>
    <property type="match status" value="1"/>
</dbReference>
<dbReference type="InterPro" id="IPR052313">
    <property type="entry name" value="GPIb-IX-V_Complex"/>
</dbReference>
<keyword evidence="2" id="KW-0433">Leucine-rich repeat</keyword>
<organism evidence="14 15">
    <name type="scientific">Huso huso</name>
    <name type="common">Beluga</name>
    <name type="synonym">Acipenser huso</name>
    <dbReference type="NCBI Taxonomy" id="61971"/>
    <lineage>
        <taxon>Eukaryota</taxon>
        <taxon>Metazoa</taxon>
        <taxon>Chordata</taxon>
        <taxon>Craniata</taxon>
        <taxon>Vertebrata</taxon>
        <taxon>Euteleostomi</taxon>
        <taxon>Actinopterygii</taxon>
        <taxon>Chondrostei</taxon>
        <taxon>Acipenseriformes</taxon>
        <taxon>Acipenseridae</taxon>
        <taxon>Huso</taxon>
    </lineage>
</organism>
<keyword evidence="10" id="KW-1015">Disulfide bond</keyword>
<evidence type="ECO:0000256" key="9">
    <source>
        <dbReference type="ARBA" id="ARBA00023136"/>
    </source>
</evidence>
<evidence type="ECO:0000313" key="14">
    <source>
        <dbReference type="EMBL" id="KAK6473907.1"/>
    </source>
</evidence>
<evidence type="ECO:0000256" key="6">
    <source>
        <dbReference type="ARBA" id="ARBA00022889"/>
    </source>
</evidence>
<reference evidence="14 15" key="1">
    <citation type="submission" date="2021-05" db="EMBL/GenBank/DDBJ databases">
        <authorList>
            <person name="Zahm M."/>
            <person name="Klopp C."/>
            <person name="Cabau C."/>
            <person name="Kuhl H."/>
            <person name="Suciu R."/>
            <person name="Ciorpac M."/>
            <person name="Holostenco D."/>
            <person name="Gessner J."/>
            <person name="Wuertz S."/>
            <person name="Hohne C."/>
            <person name="Stock M."/>
            <person name="Gislard M."/>
            <person name="Lluch J."/>
            <person name="Milhes M."/>
            <person name="Lampietro C."/>
            <person name="Lopez Roques C."/>
            <person name="Donnadieu C."/>
            <person name="Du K."/>
            <person name="Schartl M."/>
            <person name="Guiguen Y."/>
        </authorList>
    </citation>
    <scope>NUCLEOTIDE SEQUENCE [LARGE SCALE GENOMIC DNA]</scope>
    <source>
        <strain evidence="14">Hh-F2</strain>
        <tissue evidence="14">Blood</tissue>
    </source>
</reference>
<feature type="domain" description="LRRNT" evidence="12">
    <location>
        <begin position="19"/>
        <end position="55"/>
    </location>
</feature>
<sequence length="150" mass="16226">MNLVILATLLICCVPDAKPCPASCDCSLLGHKGLQVDCSSRWLKEVPTLPDNTVLLYLQNNMLAGIQAGRFDRLHRLQRLDLSQNPLSCDCGIVYLKHWLDDNANVSVTGATCKGPASPETPTVITQLSGNEFAGCSSTNPIDCWGLLKI</sequence>
<feature type="signal peptide" evidence="11">
    <location>
        <begin position="1"/>
        <end position="19"/>
    </location>
</feature>
<keyword evidence="7" id="KW-1133">Transmembrane helix</keyword>
<dbReference type="Pfam" id="PF01462">
    <property type="entry name" value="LRRNT"/>
    <property type="match status" value="1"/>
</dbReference>
<keyword evidence="15" id="KW-1185">Reference proteome</keyword>
<feature type="domain" description="LRRCT" evidence="13">
    <location>
        <begin position="85"/>
        <end position="137"/>
    </location>
</feature>
<dbReference type="PANTHER" id="PTHR22650">
    <property type="entry name" value="GLYCOPROTEIN IB BETA"/>
    <property type="match status" value="1"/>
</dbReference>
<keyword evidence="6" id="KW-0130">Cell adhesion</keyword>
<evidence type="ECO:0000256" key="7">
    <source>
        <dbReference type="ARBA" id="ARBA00022989"/>
    </source>
</evidence>
<keyword evidence="5 11" id="KW-0732">Signal</keyword>
<feature type="non-terminal residue" evidence="14">
    <location>
        <position position="150"/>
    </location>
</feature>
<gene>
    <name evidence="14" type="ORF">HHUSO_G26029</name>
</gene>
<proteinExistence type="predicted"/>
<dbReference type="InterPro" id="IPR032675">
    <property type="entry name" value="LRR_dom_sf"/>
</dbReference>
<evidence type="ECO:0000256" key="8">
    <source>
        <dbReference type="ARBA" id="ARBA00023084"/>
    </source>
</evidence>
<protein>
    <submittedName>
        <fullName evidence="14">Platelet glycoprotein IX-like</fullName>
    </submittedName>
</protein>
<accession>A0ABR0YMR3</accession>
<evidence type="ECO:0000259" key="13">
    <source>
        <dbReference type="SMART" id="SM00082"/>
    </source>
</evidence>
<dbReference type="InterPro" id="IPR000372">
    <property type="entry name" value="LRRNT"/>
</dbReference>
<evidence type="ECO:0000256" key="10">
    <source>
        <dbReference type="ARBA" id="ARBA00023157"/>
    </source>
</evidence>
<evidence type="ECO:0000259" key="12">
    <source>
        <dbReference type="SMART" id="SM00013"/>
    </source>
</evidence>
<keyword evidence="3" id="KW-0812">Transmembrane</keyword>
<evidence type="ECO:0000313" key="15">
    <source>
        <dbReference type="Proteomes" id="UP001369086"/>
    </source>
</evidence>
<feature type="chain" id="PRO_5046380615" evidence="11">
    <location>
        <begin position="20"/>
        <end position="150"/>
    </location>
</feature>
<comment type="caution">
    <text evidence="14">The sequence shown here is derived from an EMBL/GenBank/DDBJ whole genome shotgun (WGS) entry which is preliminary data.</text>
</comment>
<dbReference type="InterPro" id="IPR000483">
    <property type="entry name" value="Cys-rich_flank_reg_C"/>
</dbReference>
<dbReference type="SUPFAM" id="SSF52058">
    <property type="entry name" value="L domain-like"/>
    <property type="match status" value="1"/>
</dbReference>
<keyword evidence="4" id="KW-0356">Hemostasis</keyword>
<evidence type="ECO:0000256" key="5">
    <source>
        <dbReference type="ARBA" id="ARBA00022729"/>
    </source>
</evidence>
<keyword evidence="9" id="KW-0472">Membrane</keyword>
<name>A0ABR0YMR3_HUSHU</name>
<comment type="subcellular location">
    <subcellularLocation>
        <location evidence="1">Membrane</location>
        <topology evidence="1">Single-pass type I membrane protein</topology>
    </subcellularLocation>
</comment>
<evidence type="ECO:0000256" key="11">
    <source>
        <dbReference type="SAM" id="SignalP"/>
    </source>
</evidence>
<evidence type="ECO:0000256" key="1">
    <source>
        <dbReference type="ARBA" id="ARBA00004479"/>
    </source>
</evidence>
<evidence type="ECO:0000256" key="4">
    <source>
        <dbReference type="ARBA" id="ARBA00022696"/>
    </source>
</evidence>
<evidence type="ECO:0000256" key="3">
    <source>
        <dbReference type="ARBA" id="ARBA00022692"/>
    </source>
</evidence>
<dbReference type="Proteomes" id="UP001369086">
    <property type="component" value="Unassembled WGS sequence"/>
</dbReference>
<dbReference type="EMBL" id="JAHFZB010000026">
    <property type="protein sequence ID" value="KAK6473907.1"/>
    <property type="molecule type" value="Genomic_DNA"/>
</dbReference>
<keyword evidence="8" id="KW-0094">Blood coagulation</keyword>
<dbReference type="PANTHER" id="PTHR22650:SF6">
    <property type="entry name" value="PLATELET GLYCOPROTEIN IX"/>
    <property type="match status" value="1"/>
</dbReference>
<dbReference type="SMART" id="SM00082">
    <property type="entry name" value="LRRCT"/>
    <property type="match status" value="1"/>
</dbReference>
<evidence type="ECO:0000256" key="2">
    <source>
        <dbReference type="ARBA" id="ARBA00022614"/>
    </source>
</evidence>
<dbReference type="SMART" id="SM00013">
    <property type="entry name" value="LRRNT"/>
    <property type="match status" value="1"/>
</dbReference>